<protein>
    <submittedName>
        <fullName evidence="2">Uncharacterized protein</fullName>
    </submittedName>
</protein>
<feature type="non-terminal residue" evidence="2">
    <location>
        <position position="36"/>
    </location>
</feature>
<organism evidence="2 3">
    <name type="scientific">Trifolium medium</name>
    <dbReference type="NCBI Taxonomy" id="97028"/>
    <lineage>
        <taxon>Eukaryota</taxon>
        <taxon>Viridiplantae</taxon>
        <taxon>Streptophyta</taxon>
        <taxon>Embryophyta</taxon>
        <taxon>Tracheophyta</taxon>
        <taxon>Spermatophyta</taxon>
        <taxon>Magnoliopsida</taxon>
        <taxon>eudicotyledons</taxon>
        <taxon>Gunneridae</taxon>
        <taxon>Pentapetalae</taxon>
        <taxon>rosids</taxon>
        <taxon>fabids</taxon>
        <taxon>Fabales</taxon>
        <taxon>Fabaceae</taxon>
        <taxon>Papilionoideae</taxon>
        <taxon>50 kb inversion clade</taxon>
        <taxon>NPAAA clade</taxon>
        <taxon>Hologalegina</taxon>
        <taxon>IRL clade</taxon>
        <taxon>Trifolieae</taxon>
        <taxon>Trifolium</taxon>
    </lineage>
</organism>
<sequence>MGFLSCFRIAPKPVPDASHSITNSLSKFGKANTGAS</sequence>
<comment type="caution">
    <text evidence="2">The sequence shown here is derived from an EMBL/GenBank/DDBJ whole genome shotgun (WGS) entry which is preliminary data.</text>
</comment>
<evidence type="ECO:0000313" key="2">
    <source>
        <dbReference type="EMBL" id="MCI63549.1"/>
    </source>
</evidence>
<dbReference type="AlphaFoldDB" id="A0A392TQS3"/>
<name>A0A392TQS3_9FABA</name>
<dbReference type="Proteomes" id="UP000265520">
    <property type="component" value="Unassembled WGS sequence"/>
</dbReference>
<evidence type="ECO:0000313" key="3">
    <source>
        <dbReference type="Proteomes" id="UP000265520"/>
    </source>
</evidence>
<accession>A0A392TQS3</accession>
<evidence type="ECO:0000256" key="1">
    <source>
        <dbReference type="SAM" id="MobiDB-lite"/>
    </source>
</evidence>
<proteinExistence type="predicted"/>
<keyword evidence="3" id="KW-1185">Reference proteome</keyword>
<reference evidence="2 3" key="1">
    <citation type="journal article" date="2018" name="Front. Plant Sci.">
        <title>Red Clover (Trifolium pratense) and Zigzag Clover (T. medium) - A Picture of Genomic Similarities and Differences.</title>
        <authorList>
            <person name="Dluhosova J."/>
            <person name="Istvanek J."/>
            <person name="Nedelnik J."/>
            <person name="Repkova J."/>
        </authorList>
    </citation>
    <scope>NUCLEOTIDE SEQUENCE [LARGE SCALE GENOMIC DNA]</scope>
    <source>
        <strain evidence="3">cv. 10/8</strain>
        <tissue evidence="2">Leaf</tissue>
    </source>
</reference>
<feature type="region of interest" description="Disordered" evidence="1">
    <location>
        <begin position="12"/>
        <end position="36"/>
    </location>
</feature>
<dbReference type="EMBL" id="LXQA010639058">
    <property type="protein sequence ID" value="MCI63549.1"/>
    <property type="molecule type" value="Genomic_DNA"/>
</dbReference>